<dbReference type="GO" id="GO:0032259">
    <property type="term" value="P:methylation"/>
    <property type="evidence" value="ECO:0007669"/>
    <property type="project" value="UniProtKB-KW"/>
</dbReference>
<keyword evidence="5 7" id="KW-1133">Transmembrane helix</keyword>
<organism evidence="9 10">
    <name type="scientific">Anaeromicrobium sediminis</name>
    <dbReference type="NCBI Taxonomy" id="1478221"/>
    <lineage>
        <taxon>Bacteria</taxon>
        <taxon>Bacillati</taxon>
        <taxon>Bacillota</taxon>
        <taxon>Clostridia</taxon>
        <taxon>Peptostreptococcales</taxon>
        <taxon>Thermotaleaceae</taxon>
        <taxon>Anaeromicrobium</taxon>
    </lineage>
</organism>
<evidence type="ECO:0000313" key="9">
    <source>
        <dbReference type="EMBL" id="PAB60632.1"/>
    </source>
</evidence>
<feature type="transmembrane region" description="Helical" evidence="7">
    <location>
        <begin position="88"/>
        <end position="105"/>
    </location>
</feature>
<comment type="similarity">
    <text evidence="2">Belongs to the MgtC/SapB family.</text>
</comment>
<dbReference type="PANTHER" id="PTHR33778:SF1">
    <property type="entry name" value="MAGNESIUM TRANSPORTER YHID-RELATED"/>
    <property type="match status" value="1"/>
</dbReference>
<keyword evidence="3" id="KW-1003">Cell membrane</keyword>
<feature type="domain" description="MgtC/SapB/SrpB/YhiD N-terminal" evidence="8">
    <location>
        <begin position="11"/>
        <end position="132"/>
    </location>
</feature>
<dbReference type="Proteomes" id="UP000216024">
    <property type="component" value="Unassembled WGS sequence"/>
</dbReference>
<evidence type="ECO:0000256" key="5">
    <source>
        <dbReference type="ARBA" id="ARBA00022989"/>
    </source>
</evidence>
<keyword evidence="9" id="KW-0808">Transferase</keyword>
<evidence type="ECO:0000256" key="1">
    <source>
        <dbReference type="ARBA" id="ARBA00004651"/>
    </source>
</evidence>
<keyword evidence="6 7" id="KW-0472">Membrane</keyword>
<evidence type="ECO:0000256" key="4">
    <source>
        <dbReference type="ARBA" id="ARBA00022692"/>
    </source>
</evidence>
<comment type="caution">
    <text evidence="9">The sequence shown here is derived from an EMBL/GenBank/DDBJ whole genome shotgun (WGS) entry which is preliminary data.</text>
</comment>
<keyword evidence="4 7" id="KW-0812">Transmembrane</keyword>
<dbReference type="Pfam" id="PF02308">
    <property type="entry name" value="MgtC"/>
    <property type="match status" value="1"/>
</dbReference>
<protein>
    <submittedName>
        <fullName evidence="9">Methyltransferase</fullName>
    </submittedName>
</protein>
<evidence type="ECO:0000259" key="8">
    <source>
        <dbReference type="Pfam" id="PF02308"/>
    </source>
</evidence>
<gene>
    <name evidence="9" type="ORF">CCE28_03570</name>
</gene>
<proteinExistence type="inferred from homology"/>
<keyword evidence="10" id="KW-1185">Reference proteome</keyword>
<name>A0A267MMJ5_9FIRM</name>
<evidence type="ECO:0000256" key="7">
    <source>
        <dbReference type="SAM" id="Phobius"/>
    </source>
</evidence>
<dbReference type="PRINTS" id="PR01837">
    <property type="entry name" value="MGTCSAPBPROT"/>
</dbReference>
<evidence type="ECO:0000313" key="10">
    <source>
        <dbReference type="Proteomes" id="UP000216024"/>
    </source>
</evidence>
<reference evidence="9 10" key="1">
    <citation type="submission" date="2017-06" db="EMBL/GenBank/DDBJ databases">
        <title>Draft genome sequence of anaerobic fermentative bacterium Anaeromicrobium sediminis DY2726D isolated from West Pacific Ocean sediments.</title>
        <authorList>
            <person name="Zeng X."/>
        </authorList>
    </citation>
    <scope>NUCLEOTIDE SEQUENCE [LARGE SCALE GENOMIC DNA]</scope>
    <source>
        <strain evidence="9 10">DY2726D</strain>
    </source>
</reference>
<accession>A0A267MMJ5</accession>
<evidence type="ECO:0000256" key="6">
    <source>
        <dbReference type="ARBA" id="ARBA00023136"/>
    </source>
</evidence>
<dbReference type="AlphaFoldDB" id="A0A267MMJ5"/>
<evidence type="ECO:0000256" key="3">
    <source>
        <dbReference type="ARBA" id="ARBA00022475"/>
    </source>
</evidence>
<dbReference type="PANTHER" id="PTHR33778">
    <property type="entry name" value="PROTEIN MGTC"/>
    <property type="match status" value="1"/>
</dbReference>
<comment type="subcellular location">
    <subcellularLocation>
        <location evidence="1">Cell membrane</location>
        <topology evidence="1">Multi-pass membrane protein</topology>
    </subcellularLocation>
</comment>
<feature type="transmembrane region" description="Helical" evidence="7">
    <location>
        <begin position="111"/>
        <end position="130"/>
    </location>
</feature>
<dbReference type="OrthoDB" id="9811198at2"/>
<dbReference type="GO" id="GO:0005886">
    <property type="term" value="C:plasma membrane"/>
    <property type="evidence" value="ECO:0007669"/>
    <property type="project" value="UniProtKB-SubCell"/>
</dbReference>
<dbReference type="GO" id="GO:0008168">
    <property type="term" value="F:methyltransferase activity"/>
    <property type="evidence" value="ECO:0007669"/>
    <property type="project" value="UniProtKB-KW"/>
</dbReference>
<dbReference type="InterPro" id="IPR049177">
    <property type="entry name" value="MgtC_SapB_SrpB_YhiD_N"/>
</dbReference>
<feature type="transmembrane region" description="Helical" evidence="7">
    <location>
        <begin position="36"/>
        <end position="57"/>
    </location>
</feature>
<dbReference type="EMBL" id="NIBG01000002">
    <property type="protein sequence ID" value="PAB60632.1"/>
    <property type="molecule type" value="Genomic_DNA"/>
</dbReference>
<feature type="transmembrane region" description="Helical" evidence="7">
    <location>
        <begin position="63"/>
        <end position="81"/>
    </location>
</feature>
<dbReference type="InterPro" id="IPR003416">
    <property type="entry name" value="MgtC/SapB/SrpB/YhiD_fam"/>
</dbReference>
<evidence type="ECO:0000256" key="2">
    <source>
        <dbReference type="ARBA" id="ARBA00009298"/>
    </source>
</evidence>
<keyword evidence="9" id="KW-0489">Methyltransferase</keyword>
<sequence>MLINTEVIIRLVLSALLGGIIGMEREVNNRPAGLRTHILVTVGAALVMLISMDGFLGGDPARLAAQVVSGIGFLGAGTILVQGQSIHGLTTAASLWVCACIGLAIGNGYYMGGIVTFLIVLFTLMTLGFFEKRVLKSSYKTLHIIGYEKPGLIGEIGTLLGNEKIIIKHIELSPVADEIKIGGNIHIDMAIKLPYKYECTNLFEDIKLIEGVSFVQWESHVRGL</sequence>
<dbReference type="RefSeq" id="WP_095131068.1">
    <property type="nucleotide sequence ID" value="NZ_NIBG01000002.1"/>
</dbReference>